<feature type="active site" description="Nucleophile" evidence="7">
    <location>
        <position position="268"/>
    </location>
</feature>
<keyword evidence="5 7" id="KW-0862">Zinc</keyword>
<protein>
    <recommendedName>
        <fullName evidence="7">Queuine tRNA-ribosyltransferase</fullName>
        <ecNumber evidence="7">2.4.2.29</ecNumber>
    </recommendedName>
    <alternativeName>
        <fullName evidence="7">Guanine insertion enzyme</fullName>
    </alternativeName>
    <alternativeName>
        <fullName evidence="7">tRNA-guanine transglycosylase</fullName>
    </alternativeName>
</protein>
<evidence type="ECO:0000256" key="2">
    <source>
        <dbReference type="ARBA" id="ARBA00022679"/>
    </source>
</evidence>
<evidence type="ECO:0000313" key="10">
    <source>
        <dbReference type="Proteomes" id="UP000199163"/>
    </source>
</evidence>
<dbReference type="HAMAP" id="MF_00168">
    <property type="entry name" value="Q_tRNA_Tgt"/>
    <property type="match status" value="1"/>
</dbReference>
<evidence type="ECO:0000256" key="6">
    <source>
        <dbReference type="ARBA" id="ARBA00050112"/>
    </source>
</evidence>
<dbReference type="InterPro" id="IPR050076">
    <property type="entry name" value="ArchSynthase1/Queuine_TRR"/>
</dbReference>
<evidence type="ECO:0000313" key="9">
    <source>
        <dbReference type="EMBL" id="SDH57054.1"/>
    </source>
</evidence>
<comment type="catalytic activity">
    <reaction evidence="6 7">
        <text>7-aminomethyl-7-carbaguanine + guanosine(34) in tRNA = 7-aminomethyl-7-carbaguanosine(34) in tRNA + guanine</text>
        <dbReference type="Rhea" id="RHEA:24104"/>
        <dbReference type="Rhea" id="RHEA-COMP:10341"/>
        <dbReference type="Rhea" id="RHEA-COMP:10342"/>
        <dbReference type="ChEBI" id="CHEBI:16235"/>
        <dbReference type="ChEBI" id="CHEBI:58703"/>
        <dbReference type="ChEBI" id="CHEBI:74269"/>
        <dbReference type="ChEBI" id="CHEBI:82833"/>
        <dbReference type="EC" id="2.4.2.29"/>
    </reaction>
</comment>
<gene>
    <name evidence="7" type="primary">tgt</name>
    <name evidence="9" type="ORF">SAMN05192534_10789</name>
</gene>
<dbReference type="PANTHER" id="PTHR46499">
    <property type="entry name" value="QUEUINE TRNA-RIBOSYLTRANSFERASE"/>
    <property type="match status" value="1"/>
</dbReference>
<dbReference type="NCBIfam" id="TIGR00449">
    <property type="entry name" value="tgt_general"/>
    <property type="match status" value="1"/>
</dbReference>
<dbReference type="GO" id="GO:0005829">
    <property type="term" value="C:cytosol"/>
    <property type="evidence" value="ECO:0007669"/>
    <property type="project" value="TreeGrafter"/>
</dbReference>
<dbReference type="PANTHER" id="PTHR46499:SF1">
    <property type="entry name" value="QUEUINE TRNA-RIBOSYLTRANSFERASE"/>
    <property type="match status" value="1"/>
</dbReference>
<evidence type="ECO:0000256" key="7">
    <source>
        <dbReference type="HAMAP-Rule" id="MF_00168"/>
    </source>
</evidence>
<sequence>MAAISYELIKTCQQSGARLGKIHTPHGSIDTPIFMPVGTLATVKTLSPNELKDMNAQIILSNTYHLWLRPGEDIISEAGGLHTFMNWDRPILTDSGGYQVFSLSKLRDIKEEGVHFRNHISGEKLFLSPEKAMQIQNALGPDIMMAFDECPPYPAGRDYMKASVERTSRWAERCLEAHQRPNEQALFGIVQGGEYEDLRKQSANDLISLDFPGYAVGGLSVGEPKDVMNRVLEFTTPLLPKDKPRYLMGVGSADSLIDGAIRGIDMFDCVLPTRIARNGTCMTTNGRLVVRNAKYARDFKPIDEHCDCYACRNYSRAYIRHLVKCNETFGFRLTSYHNLHFLLTLMQRVRKAILEDRLLDFREEFFEQYGFNKENAKNF</sequence>
<dbReference type="UniPathway" id="UPA00392"/>
<proteinExistence type="inferred from homology"/>
<keyword evidence="10" id="KW-1185">Reference proteome</keyword>
<dbReference type="InterPro" id="IPR002616">
    <property type="entry name" value="tRNA_ribo_trans-like"/>
</dbReference>
<evidence type="ECO:0000256" key="5">
    <source>
        <dbReference type="ARBA" id="ARBA00022833"/>
    </source>
</evidence>
<feature type="binding site" evidence="7">
    <location>
        <position position="218"/>
    </location>
    <ligand>
        <name>substrate</name>
    </ligand>
</feature>
<feature type="active site" description="Proton acceptor" evidence="7">
    <location>
        <position position="94"/>
    </location>
</feature>
<dbReference type="GO" id="GO:0046872">
    <property type="term" value="F:metal ion binding"/>
    <property type="evidence" value="ECO:0007669"/>
    <property type="project" value="UniProtKB-KW"/>
</dbReference>
<comment type="function">
    <text evidence="7">Catalyzes the base-exchange of a guanine (G) residue with the queuine precursor 7-aminomethyl-7-deazaguanine (PreQ1) at position 34 (anticodon wobble position) in tRNAs with GU(N) anticodons (tRNA-Asp, -Asn, -His and -Tyr). Catalysis occurs through a double-displacement mechanism. The nucleophile active site attacks the C1' of nucleotide 34 to detach the guanine base from the RNA, forming a covalent enzyme-RNA intermediate. The proton acceptor active site deprotonates the incoming PreQ1, allowing a nucleophilic attack on the C1' of the ribose to form the product. After dissociation, two additional enzymatic reactions on the tRNA convert PreQ1 to queuine (Q), resulting in the hypermodified nucleoside queuosine (7-(((4,5-cis-dihydroxy-2-cyclopenten-1-yl)amino)methyl)-7-deazaguanosine).</text>
</comment>
<evidence type="ECO:0000256" key="3">
    <source>
        <dbReference type="ARBA" id="ARBA00022694"/>
    </source>
</evidence>
<organism evidence="9 10">
    <name type="scientific">Alteribacillus persepolensis</name>
    <dbReference type="NCBI Taxonomy" id="568899"/>
    <lineage>
        <taxon>Bacteria</taxon>
        <taxon>Bacillati</taxon>
        <taxon>Bacillota</taxon>
        <taxon>Bacilli</taxon>
        <taxon>Bacillales</taxon>
        <taxon>Bacillaceae</taxon>
        <taxon>Alteribacillus</taxon>
    </lineage>
</organism>
<dbReference type="EC" id="2.4.2.29" evidence="7"/>
<keyword evidence="1 7" id="KW-0328">Glycosyltransferase</keyword>
<dbReference type="Gene3D" id="3.20.20.105">
    <property type="entry name" value="Queuine tRNA-ribosyltransferase-like"/>
    <property type="match status" value="1"/>
</dbReference>
<dbReference type="GO" id="GO:0008479">
    <property type="term" value="F:tRNA-guanosine(34) queuine transglycosylase activity"/>
    <property type="evidence" value="ECO:0007669"/>
    <property type="project" value="UniProtKB-UniRule"/>
</dbReference>
<dbReference type="STRING" id="568899.SAMN05192534_10789"/>
<feature type="region of interest" description="RNA binding" evidence="7">
    <location>
        <begin position="249"/>
        <end position="255"/>
    </location>
</feature>
<dbReference type="InterPro" id="IPR004803">
    <property type="entry name" value="TGT"/>
</dbReference>
<keyword evidence="7" id="KW-0479">Metal-binding</keyword>
<feature type="binding site" evidence="7">
    <location>
        <begin position="94"/>
        <end position="98"/>
    </location>
    <ligand>
        <name>substrate</name>
    </ligand>
</feature>
<comment type="cofactor">
    <cofactor evidence="7">
        <name>Zn(2+)</name>
        <dbReference type="ChEBI" id="CHEBI:29105"/>
    </cofactor>
    <text evidence="7">Binds 1 zinc ion per subunit.</text>
</comment>
<keyword evidence="4 7" id="KW-0671">Queuosine biosynthesis</keyword>
<dbReference type="FunFam" id="3.20.20.105:FF:000001">
    <property type="entry name" value="Queuine tRNA-ribosyltransferase"/>
    <property type="match status" value="1"/>
</dbReference>
<dbReference type="Proteomes" id="UP000199163">
    <property type="component" value="Unassembled WGS sequence"/>
</dbReference>
<dbReference type="NCBIfam" id="TIGR00430">
    <property type="entry name" value="Q_tRNA_tgt"/>
    <property type="match status" value="1"/>
</dbReference>
<feature type="binding site" evidence="7">
    <location>
        <position position="308"/>
    </location>
    <ligand>
        <name>Zn(2+)</name>
        <dbReference type="ChEBI" id="CHEBI:29105"/>
    </ligand>
</feature>
<feature type="binding site" evidence="7">
    <location>
        <position position="306"/>
    </location>
    <ligand>
        <name>Zn(2+)</name>
        <dbReference type="ChEBI" id="CHEBI:29105"/>
    </ligand>
</feature>
<comment type="pathway">
    <text evidence="7">tRNA modification; tRNA-queuosine biosynthesis.</text>
</comment>
<evidence type="ECO:0000256" key="4">
    <source>
        <dbReference type="ARBA" id="ARBA00022785"/>
    </source>
</evidence>
<feature type="region of interest" description="RNA binding; important for wobble base 34 recognition" evidence="7">
    <location>
        <begin position="273"/>
        <end position="277"/>
    </location>
</feature>
<keyword evidence="3 7" id="KW-0819">tRNA processing</keyword>
<evidence type="ECO:0000256" key="1">
    <source>
        <dbReference type="ARBA" id="ARBA00022676"/>
    </source>
</evidence>
<dbReference type="GO" id="GO:0008616">
    <property type="term" value="P:tRNA queuosine(34) biosynthetic process"/>
    <property type="evidence" value="ECO:0007669"/>
    <property type="project" value="UniProtKB-UniRule"/>
</dbReference>
<dbReference type="InterPro" id="IPR036511">
    <property type="entry name" value="TGT-like_sf"/>
</dbReference>
<reference evidence="9 10" key="1">
    <citation type="submission" date="2016-10" db="EMBL/GenBank/DDBJ databases">
        <authorList>
            <person name="de Groot N.N."/>
        </authorList>
    </citation>
    <scope>NUCLEOTIDE SEQUENCE [LARGE SCALE GENOMIC DNA]</scope>
    <source>
        <strain evidence="9 10">DSM 21632</strain>
    </source>
</reference>
<dbReference type="OrthoDB" id="9805417at2"/>
<dbReference type="EMBL" id="FNDK01000007">
    <property type="protein sequence ID" value="SDH57054.1"/>
    <property type="molecule type" value="Genomic_DNA"/>
</dbReference>
<dbReference type="AlphaFoldDB" id="A0A1G8DHD9"/>
<accession>A0A1G8DHD9</accession>
<comment type="similarity">
    <text evidence="7">Belongs to the queuine tRNA-ribosyltransferase family.</text>
</comment>
<feature type="binding site" evidence="7">
    <location>
        <position position="311"/>
    </location>
    <ligand>
        <name>Zn(2+)</name>
        <dbReference type="ChEBI" id="CHEBI:29105"/>
    </ligand>
</feature>
<comment type="subunit">
    <text evidence="7">Homodimer. Within each dimer, one monomer is responsible for RNA recognition and catalysis, while the other monomer binds to the replacement base PreQ1.</text>
</comment>
<feature type="binding site" evidence="7">
    <location>
        <position position="191"/>
    </location>
    <ligand>
        <name>substrate</name>
    </ligand>
</feature>
<feature type="domain" description="tRNA-guanine(15) transglycosylase-like" evidence="8">
    <location>
        <begin position="15"/>
        <end position="369"/>
    </location>
</feature>
<dbReference type="RefSeq" id="WP_091272738.1">
    <property type="nucleotide sequence ID" value="NZ_FNDK01000007.1"/>
</dbReference>
<dbReference type="Pfam" id="PF01702">
    <property type="entry name" value="TGT"/>
    <property type="match status" value="1"/>
</dbReference>
<dbReference type="SUPFAM" id="SSF51713">
    <property type="entry name" value="tRNA-guanine transglycosylase"/>
    <property type="match status" value="1"/>
</dbReference>
<keyword evidence="2 7" id="KW-0808">Transferase</keyword>
<feature type="binding site" evidence="7">
    <location>
        <position position="148"/>
    </location>
    <ligand>
        <name>substrate</name>
    </ligand>
</feature>
<evidence type="ECO:0000259" key="8">
    <source>
        <dbReference type="Pfam" id="PF01702"/>
    </source>
</evidence>
<name>A0A1G8DHD9_9BACI</name>
<feature type="binding site" evidence="7">
    <location>
        <position position="337"/>
    </location>
    <ligand>
        <name>Zn(2+)</name>
        <dbReference type="ChEBI" id="CHEBI:29105"/>
    </ligand>
</feature>